<organism evidence="1 2">
    <name type="scientific">Orchesella dallaii</name>
    <dbReference type="NCBI Taxonomy" id="48710"/>
    <lineage>
        <taxon>Eukaryota</taxon>
        <taxon>Metazoa</taxon>
        <taxon>Ecdysozoa</taxon>
        <taxon>Arthropoda</taxon>
        <taxon>Hexapoda</taxon>
        <taxon>Collembola</taxon>
        <taxon>Entomobryomorpha</taxon>
        <taxon>Entomobryoidea</taxon>
        <taxon>Orchesellidae</taxon>
        <taxon>Orchesellinae</taxon>
        <taxon>Orchesella</taxon>
    </lineage>
</organism>
<gene>
    <name evidence="1" type="ORF">ODALV1_LOCUS25359</name>
</gene>
<keyword evidence="2" id="KW-1185">Reference proteome</keyword>
<dbReference type="EMBL" id="CAXLJM020000103">
    <property type="protein sequence ID" value="CAL8134087.1"/>
    <property type="molecule type" value="Genomic_DNA"/>
</dbReference>
<sequence length="182" mass="21188">MNQDLPAEYPEEPEAKYLNDTFGNGHLNEYTGNDNNGIIPVSFKHIPDLDCLDEYFQRVKDWVEQNRKFNERIAEAARTRKGDKTIVTLRAGKIIIPYLGFEYEYDFDPVDFENENHAKYVPPIFRLFTNSNQNILDLLPKKTQESASSHYEDEGLFLDSMLPKPPSNHSIEVHINMDEDFL</sequence>
<accession>A0ABP1RRN5</accession>
<proteinExistence type="predicted"/>
<dbReference type="Proteomes" id="UP001642540">
    <property type="component" value="Unassembled WGS sequence"/>
</dbReference>
<name>A0ABP1RRN5_9HEXA</name>
<evidence type="ECO:0000313" key="2">
    <source>
        <dbReference type="Proteomes" id="UP001642540"/>
    </source>
</evidence>
<protein>
    <submittedName>
        <fullName evidence="1">Uncharacterized protein</fullName>
    </submittedName>
</protein>
<reference evidence="1 2" key="1">
    <citation type="submission" date="2024-08" db="EMBL/GenBank/DDBJ databases">
        <authorList>
            <person name="Cucini C."/>
            <person name="Frati F."/>
        </authorList>
    </citation>
    <scope>NUCLEOTIDE SEQUENCE [LARGE SCALE GENOMIC DNA]</scope>
</reference>
<comment type="caution">
    <text evidence="1">The sequence shown here is derived from an EMBL/GenBank/DDBJ whole genome shotgun (WGS) entry which is preliminary data.</text>
</comment>
<evidence type="ECO:0000313" key="1">
    <source>
        <dbReference type="EMBL" id="CAL8134087.1"/>
    </source>
</evidence>